<feature type="non-terminal residue" evidence="2">
    <location>
        <position position="1"/>
    </location>
</feature>
<dbReference type="InterPro" id="IPR002937">
    <property type="entry name" value="Amino_oxidase"/>
</dbReference>
<name>A0AAN8ZY23_HALRR</name>
<gene>
    <name evidence="2" type="ORF">SK128_007125</name>
</gene>
<dbReference type="PANTHER" id="PTHR10742">
    <property type="entry name" value="FLAVIN MONOAMINE OXIDASE"/>
    <property type="match status" value="1"/>
</dbReference>
<accession>A0AAN8ZY23</accession>
<dbReference type="InterPro" id="IPR036188">
    <property type="entry name" value="FAD/NAD-bd_sf"/>
</dbReference>
<dbReference type="InterPro" id="IPR050281">
    <property type="entry name" value="Flavin_monoamine_oxidase"/>
</dbReference>
<feature type="domain" description="Amine oxidase" evidence="1">
    <location>
        <begin position="87"/>
        <end position="187"/>
    </location>
</feature>
<evidence type="ECO:0000313" key="3">
    <source>
        <dbReference type="Proteomes" id="UP001381693"/>
    </source>
</evidence>
<dbReference type="AlphaFoldDB" id="A0AAN8ZY23"/>
<dbReference type="PANTHER" id="PTHR10742:SF410">
    <property type="entry name" value="LYSINE-SPECIFIC HISTONE DEMETHYLASE 2"/>
    <property type="match status" value="1"/>
</dbReference>
<proteinExistence type="predicted"/>
<organism evidence="2 3">
    <name type="scientific">Halocaridina rubra</name>
    <name type="common">Hawaiian red shrimp</name>
    <dbReference type="NCBI Taxonomy" id="373956"/>
    <lineage>
        <taxon>Eukaryota</taxon>
        <taxon>Metazoa</taxon>
        <taxon>Ecdysozoa</taxon>
        <taxon>Arthropoda</taxon>
        <taxon>Crustacea</taxon>
        <taxon>Multicrustacea</taxon>
        <taxon>Malacostraca</taxon>
        <taxon>Eumalacostraca</taxon>
        <taxon>Eucarida</taxon>
        <taxon>Decapoda</taxon>
        <taxon>Pleocyemata</taxon>
        <taxon>Caridea</taxon>
        <taxon>Atyoidea</taxon>
        <taxon>Atyidae</taxon>
        <taxon>Halocaridina</taxon>
    </lineage>
</organism>
<dbReference type="Gene3D" id="3.90.660.10">
    <property type="match status" value="1"/>
</dbReference>
<dbReference type="Proteomes" id="UP001381693">
    <property type="component" value="Unassembled WGS sequence"/>
</dbReference>
<dbReference type="Pfam" id="PF01593">
    <property type="entry name" value="Amino_oxidase"/>
    <property type="match status" value="1"/>
</dbReference>
<reference evidence="2 3" key="1">
    <citation type="submission" date="2023-11" db="EMBL/GenBank/DDBJ databases">
        <title>Halocaridina rubra genome assembly.</title>
        <authorList>
            <person name="Smith C."/>
        </authorList>
    </citation>
    <scope>NUCLEOTIDE SEQUENCE [LARGE SCALE GENOMIC DNA]</scope>
    <source>
        <strain evidence="2">EP-1</strain>
        <tissue evidence="2">Whole</tissue>
    </source>
</reference>
<dbReference type="GO" id="GO:0016491">
    <property type="term" value="F:oxidoreductase activity"/>
    <property type="evidence" value="ECO:0007669"/>
    <property type="project" value="InterPro"/>
</dbReference>
<comment type="caution">
    <text evidence="2">The sequence shown here is derived from an EMBL/GenBank/DDBJ whole genome shotgun (WGS) entry which is preliminary data.</text>
</comment>
<dbReference type="EMBL" id="JAXCGZ010020908">
    <property type="protein sequence ID" value="KAK7063222.1"/>
    <property type="molecule type" value="Genomic_DNA"/>
</dbReference>
<dbReference type="SUPFAM" id="SSF51905">
    <property type="entry name" value="FAD/NAD(P)-binding domain"/>
    <property type="match status" value="1"/>
</dbReference>
<keyword evidence="3" id="KW-1185">Reference proteome</keyword>
<protein>
    <recommendedName>
        <fullName evidence="1">Amine oxidase domain-containing protein</fullName>
    </recommendedName>
</protein>
<evidence type="ECO:0000259" key="1">
    <source>
        <dbReference type="Pfam" id="PF01593"/>
    </source>
</evidence>
<evidence type="ECO:0000313" key="2">
    <source>
        <dbReference type="EMBL" id="KAK7063222.1"/>
    </source>
</evidence>
<dbReference type="Gene3D" id="3.50.50.60">
    <property type="entry name" value="FAD/NAD(P)-binding domain"/>
    <property type="match status" value="1"/>
</dbReference>
<sequence>VFINRNNGTKANALGYDVRKSVAKQCETKKIIKRYFKKRDRGFGQCFINRFDKTYKRSKAPAEEKAAWLFYAEQMVNKDQGIDSWLDISARDAFNFRGADQWDQWKDGYDTLLNHLMANVPFEKIKTNTPVCRIYWDDNNRALVVTKAGTSYLAKHVLMTVSIGYLKEHHSQLFIPELPEKYTKLLDVSMLAVVILNS</sequence>